<name>A0ABU9SQ31_9BURK</name>
<dbReference type="Proteomes" id="UP001390669">
    <property type="component" value="Unassembled WGS sequence"/>
</dbReference>
<evidence type="ECO:0000313" key="1">
    <source>
        <dbReference type="EMBL" id="MEM5453033.1"/>
    </source>
</evidence>
<accession>A0ABU9SQ31</accession>
<comment type="caution">
    <text evidence="1">The sequence shown here is derived from an EMBL/GenBank/DDBJ whole genome shotgun (WGS) entry which is preliminary data.</text>
</comment>
<evidence type="ECO:0000313" key="2">
    <source>
        <dbReference type="Proteomes" id="UP001390669"/>
    </source>
</evidence>
<dbReference type="RefSeq" id="WP_406954347.1">
    <property type="nucleotide sequence ID" value="NZ_JAYMRW010000029.1"/>
</dbReference>
<organism evidence="1 2">
    <name type="scientific">Paraburkholderia guartelaensis</name>
    <dbReference type="NCBI Taxonomy" id="2546446"/>
    <lineage>
        <taxon>Bacteria</taxon>
        <taxon>Pseudomonadati</taxon>
        <taxon>Pseudomonadota</taxon>
        <taxon>Betaproteobacteria</taxon>
        <taxon>Burkholderiales</taxon>
        <taxon>Burkholderiaceae</taxon>
        <taxon>Paraburkholderia</taxon>
    </lineage>
</organism>
<keyword evidence="2" id="KW-1185">Reference proteome</keyword>
<gene>
    <name evidence="1" type="ORF">VSR33_37235</name>
</gene>
<dbReference type="EMBL" id="JAYMRW010000029">
    <property type="protein sequence ID" value="MEM5453033.1"/>
    <property type="molecule type" value="Genomic_DNA"/>
</dbReference>
<protein>
    <submittedName>
        <fullName evidence="1">Uncharacterized protein</fullName>
    </submittedName>
</protein>
<sequence>MEHWRQTYHGMRSILLPRDRTLRELIVQAIRDVEATLDRWGKLLPKPHGEASSLQKWLWPVPLRNSTRQMSELLHKLDYLVELGVRVQCPDTCNEAIVRHYARRCADRKPSVSHRIQPAIRRL</sequence>
<reference evidence="1 2" key="1">
    <citation type="submission" date="2024-01" db="EMBL/GenBank/DDBJ databases">
        <title>The diversity of rhizobia nodulating Mimosa spp. in eleven states of Brazil covering several biomes is determined by host plant, location, and edaphic factors.</title>
        <authorList>
            <person name="Rouws L."/>
            <person name="Barauna A."/>
            <person name="Beukes C."/>
            <person name="De Faria S.M."/>
            <person name="Gross E."/>
            <person name="Dos Reis Junior F.B."/>
            <person name="Simon M."/>
            <person name="Maluk M."/>
            <person name="Odee D.W."/>
            <person name="Kenicer G."/>
            <person name="Young J.P.W."/>
            <person name="Reis V.M."/>
            <person name="Zilli J."/>
            <person name="James E.K."/>
        </authorList>
    </citation>
    <scope>NUCLEOTIDE SEQUENCE [LARGE SCALE GENOMIC DNA]</scope>
    <source>
        <strain evidence="1 2">JPY164</strain>
    </source>
</reference>
<proteinExistence type="predicted"/>